<dbReference type="InterPro" id="IPR036390">
    <property type="entry name" value="WH_DNA-bd_sf"/>
</dbReference>
<dbReference type="STRING" id="360412.LARV_03924"/>
<proteinExistence type="predicted"/>
<evidence type="ECO:0000259" key="1">
    <source>
        <dbReference type="Pfam" id="PF13601"/>
    </source>
</evidence>
<dbReference type="Proteomes" id="UP000055060">
    <property type="component" value="Unassembled WGS sequence"/>
</dbReference>
<sequence>MAQVFEELAGLDKVIHEPARLAILTALSACVSADFTFLQHLTGLTQGNLSGHLAKLEEAGLVKLEKTFVDRRPNTMVSLTGPGKTAIEHHWQQLEQLRKSAQAWNAKDNPE</sequence>
<dbReference type="SUPFAM" id="SSF46785">
    <property type="entry name" value="Winged helix' DNA-binding domain"/>
    <property type="match status" value="1"/>
</dbReference>
<evidence type="ECO:0000313" key="2">
    <source>
        <dbReference type="EMBL" id="GAP16128.1"/>
    </source>
</evidence>
<gene>
    <name evidence="2" type="ORF">LARV_03924</name>
</gene>
<dbReference type="InterPro" id="IPR027395">
    <property type="entry name" value="WH_DNA-bd_dom"/>
</dbReference>
<dbReference type="CDD" id="cd00090">
    <property type="entry name" value="HTH_ARSR"/>
    <property type="match status" value="1"/>
</dbReference>
<keyword evidence="3" id="KW-1185">Reference proteome</keyword>
<protein>
    <submittedName>
        <fullName evidence="2">Transcriptional regulator, ArsR family</fullName>
    </submittedName>
</protein>
<dbReference type="InterPro" id="IPR011991">
    <property type="entry name" value="ArsR-like_HTH"/>
</dbReference>
<dbReference type="AlphaFoldDB" id="A0A0K8MXZ9"/>
<reference evidence="2" key="1">
    <citation type="submission" date="2015-07" db="EMBL/GenBank/DDBJ databases">
        <title>Draft Genome Sequences of Anaerolinea thermolimosa IMO-1, Bellilinea caldifistulae GOMI-1, Leptolinea tardivitalis YMTK-2, Levilinea saccharolytica KIBI-1,Longilinea arvoryzae KOME-1, Previously Described as Members of the Anaerolineaceae (Chloroflexi).</title>
        <authorList>
            <person name="Sekiguchi Y."/>
            <person name="Ohashi A."/>
            <person name="Matsuura N."/>
            <person name="Tourlousse M.D."/>
        </authorList>
    </citation>
    <scope>NUCLEOTIDE SEQUENCE [LARGE SCALE GENOMIC DNA]</scope>
    <source>
        <strain evidence="2">KOME-1</strain>
    </source>
</reference>
<dbReference type="PANTHER" id="PTHR37318:SF1">
    <property type="entry name" value="BSL7504 PROTEIN"/>
    <property type="match status" value="1"/>
</dbReference>
<organism evidence="2">
    <name type="scientific">Longilinea arvoryzae</name>
    <dbReference type="NCBI Taxonomy" id="360412"/>
    <lineage>
        <taxon>Bacteria</taxon>
        <taxon>Bacillati</taxon>
        <taxon>Chloroflexota</taxon>
        <taxon>Anaerolineae</taxon>
        <taxon>Anaerolineales</taxon>
        <taxon>Anaerolineaceae</taxon>
        <taxon>Longilinea</taxon>
    </lineage>
</organism>
<dbReference type="Pfam" id="PF13601">
    <property type="entry name" value="HTH_34"/>
    <property type="match status" value="1"/>
</dbReference>
<dbReference type="EMBL" id="DF967973">
    <property type="protein sequence ID" value="GAP16128.1"/>
    <property type="molecule type" value="Genomic_DNA"/>
</dbReference>
<dbReference type="RefSeq" id="WP_075075507.1">
    <property type="nucleotide sequence ID" value="NZ_DF967973.1"/>
</dbReference>
<name>A0A0K8MXZ9_9CHLR</name>
<dbReference type="InterPro" id="IPR036388">
    <property type="entry name" value="WH-like_DNA-bd_sf"/>
</dbReference>
<accession>A0A0K8MXZ9</accession>
<feature type="domain" description="Winged helix DNA-binding" evidence="1">
    <location>
        <begin position="20"/>
        <end position="97"/>
    </location>
</feature>
<evidence type="ECO:0000313" key="3">
    <source>
        <dbReference type="Proteomes" id="UP000055060"/>
    </source>
</evidence>
<dbReference type="OrthoDB" id="9800369at2"/>
<dbReference type="Gene3D" id="1.10.10.10">
    <property type="entry name" value="Winged helix-like DNA-binding domain superfamily/Winged helix DNA-binding domain"/>
    <property type="match status" value="1"/>
</dbReference>
<dbReference type="PANTHER" id="PTHR37318">
    <property type="entry name" value="BSL7504 PROTEIN"/>
    <property type="match status" value="1"/>
</dbReference>